<protein>
    <submittedName>
        <fullName evidence="1">Unannotated protein</fullName>
    </submittedName>
</protein>
<name>A0A6J5YN79_9ZZZZ</name>
<sequence>MLVVDLHPHHLSLKFKHSSQIWARNLKSSITLAIDLSLKLRQRQVMLIQSRAHLMHHLPSSMNQMLALQPLQSGSQYLARILNLLPQRSRDSQLLSMKHLLQKIAMRTNSQLHVIRCNTMVKSQNQITLVQRQFEIQFHKRAQQRLKRALQFVPLKNVLLLFQLAHRHLKSLRKLNAMHRNGLYHAVGHVHGVL</sequence>
<accession>A0A6J5YN79</accession>
<reference evidence="1" key="1">
    <citation type="submission" date="2020-05" db="EMBL/GenBank/DDBJ databases">
        <authorList>
            <person name="Chiriac C."/>
            <person name="Salcher M."/>
            <person name="Ghai R."/>
            <person name="Kavagutti S V."/>
        </authorList>
    </citation>
    <scope>NUCLEOTIDE SEQUENCE</scope>
</reference>
<gene>
    <name evidence="1" type="ORF">UFOPK4080_00114</name>
</gene>
<dbReference type="EMBL" id="CAESAG010000006">
    <property type="protein sequence ID" value="CAB4330358.1"/>
    <property type="molecule type" value="Genomic_DNA"/>
</dbReference>
<evidence type="ECO:0000313" key="1">
    <source>
        <dbReference type="EMBL" id="CAB4330358.1"/>
    </source>
</evidence>
<organism evidence="1">
    <name type="scientific">freshwater metagenome</name>
    <dbReference type="NCBI Taxonomy" id="449393"/>
    <lineage>
        <taxon>unclassified sequences</taxon>
        <taxon>metagenomes</taxon>
        <taxon>ecological metagenomes</taxon>
    </lineage>
</organism>
<dbReference type="AlphaFoldDB" id="A0A6J5YN79"/>
<proteinExistence type="predicted"/>